<comment type="caution">
    <text evidence="2">The sequence shown here is derived from an EMBL/GenBank/DDBJ whole genome shotgun (WGS) entry which is preliminary data.</text>
</comment>
<reference evidence="2 3" key="1">
    <citation type="journal article" date="2021" name="Elife">
        <title>Chloroplast acquisition without the gene transfer in kleptoplastic sea slugs, Plakobranchus ocellatus.</title>
        <authorList>
            <person name="Maeda T."/>
            <person name="Takahashi S."/>
            <person name="Yoshida T."/>
            <person name="Shimamura S."/>
            <person name="Takaki Y."/>
            <person name="Nagai Y."/>
            <person name="Toyoda A."/>
            <person name="Suzuki Y."/>
            <person name="Arimoto A."/>
            <person name="Ishii H."/>
            <person name="Satoh N."/>
            <person name="Nishiyama T."/>
            <person name="Hasebe M."/>
            <person name="Maruyama T."/>
            <person name="Minagawa J."/>
            <person name="Obokata J."/>
            <person name="Shigenobu S."/>
        </authorList>
    </citation>
    <scope>NUCLEOTIDE SEQUENCE [LARGE SCALE GENOMIC DNA]</scope>
</reference>
<feature type="compositionally biased region" description="Basic residues" evidence="1">
    <location>
        <begin position="57"/>
        <end position="72"/>
    </location>
</feature>
<dbReference type="AlphaFoldDB" id="A0AAV4II72"/>
<evidence type="ECO:0000256" key="1">
    <source>
        <dbReference type="SAM" id="MobiDB-lite"/>
    </source>
</evidence>
<keyword evidence="3" id="KW-1185">Reference proteome</keyword>
<proteinExistence type="predicted"/>
<accession>A0AAV4II72</accession>
<name>A0AAV4II72_9GAST</name>
<feature type="compositionally biased region" description="Basic and acidic residues" evidence="1">
    <location>
        <begin position="361"/>
        <end position="371"/>
    </location>
</feature>
<feature type="region of interest" description="Disordered" evidence="1">
    <location>
        <begin position="1"/>
        <end position="22"/>
    </location>
</feature>
<feature type="compositionally biased region" description="Acidic residues" evidence="1">
    <location>
        <begin position="115"/>
        <end position="124"/>
    </location>
</feature>
<evidence type="ECO:0000313" key="2">
    <source>
        <dbReference type="EMBL" id="GFS08888.1"/>
    </source>
</evidence>
<dbReference type="Proteomes" id="UP000762676">
    <property type="component" value="Unassembled WGS sequence"/>
</dbReference>
<gene>
    <name evidence="2" type="ORF">ElyMa_006607200</name>
</gene>
<protein>
    <submittedName>
        <fullName evidence="2">WASH complex subunit FAM21A</fullName>
    </submittedName>
</protein>
<feature type="compositionally biased region" description="Low complexity" evidence="1">
    <location>
        <begin position="379"/>
        <end position="390"/>
    </location>
</feature>
<feature type="compositionally biased region" description="Acidic residues" evidence="1">
    <location>
        <begin position="267"/>
        <end position="276"/>
    </location>
</feature>
<feature type="compositionally biased region" description="Basic and acidic residues" evidence="1">
    <location>
        <begin position="306"/>
        <end position="326"/>
    </location>
</feature>
<dbReference type="EMBL" id="BMAT01013269">
    <property type="protein sequence ID" value="GFS08888.1"/>
    <property type="molecule type" value="Genomic_DNA"/>
</dbReference>
<organism evidence="2 3">
    <name type="scientific">Elysia marginata</name>
    <dbReference type="NCBI Taxonomy" id="1093978"/>
    <lineage>
        <taxon>Eukaryota</taxon>
        <taxon>Metazoa</taxon>
        <taxon>Spiralia</taxon>
        <taxon>Lophotrochozoa</taxon>
        <taxon>Mollusca</taxon>
        <taxon>Gastropoda</taxon>
        <taxon>Heterobranchia</taxon>
        <taxon>Euthyneura</taxon>
        <taxon>Panpulmonata</taxon>
        <taxon>Sacoglossa</taxon>
        <taxon>Placobranchoidea</taxon>
        <taxon>Plakobranchidae</taxon>
        <taxon>Elysia</taxon>
    </lineage>
</organism>
<sequence length="419" mass="44413">MLILEEEEEEEEEEKFKKEKKKTGEGGIIFPYRFILSAARRDTTASKSSDVSSKAPKAGKKGKSKGKGKGKRSNPAPPDDDEDDLFGKSTRPGDGDDDMFAARGGGMFSSSNGLFDDDEDDDNEGGLFADTEKPKQKTKARTGSMFDNDDEEEDEKDDMSIGRKPSDAGPRTQSGKQLPKGAVSIFGDGGDFLASSKVESSGTHSVRKPTAQNPAKKAGGGGGGGLFDDDEEDDLFGGASVVKSEAAPKAKPASKTQPAKKKVDLFADNDDEEDDLFGSMAAPTGRSKTHSNVGLTVEGYDEEKEVEEKKHQDEEKMRKASVEKKLPAGAVSLFGKGPNPMVAALRKKQGLPSNSEEEDKQEWSDNEDRRSRGSSNQFGSTPSLSGKPPLGSGGGGGGIFADDEDDSSNLFSAGVGGGR</sequence>
<feature type="compositionally biased region" description="Acidic residues" evidence="1">
    <location>
        <begin position="1"/>
        <end position="13"/>
    </location>
</feature>
<feature type="compositionally biased region" description="Low complexity" evidence="1">
    <location>
        <begin position="236"/>
        <end position="257"/>
    </location>
</feature>
<feature type="region of interest" description="Disordered" evidence="1">
    <location>
        <begin position="41"/>
        <end position="419"/>
    </location>
</feature>
<feature type="compositionally biased region" description="Acidic residues" evidence="1">
    <location>
        <begin position="147"/>
        <end position="157"/>
    </location>
</feature>
<evidence type="ECO:0000313" key="3">
    <source>
        <dbReference type="Proteomes" id="UP000762676"/>
    </source>
</evidence>